<dbReference type="KEGG" id="hazt:108675699"/>
<dbReference type="GeneID" id="108675699"/>
<dbReference type="PANTHER" id="PTHR35578">
    <property type="entry name" value="PROLINE-RICH TRANSMEMBRANE PROTEIN 4-RELATED"/>
    <property type="match status" value="1"/>
</dbReference>
<keyword evidence="4 9" id="KW-0732">Signal</keyword>
<feature type="transmembrane region" description="Helical" evidence="8">
    <location>
        <begin position="255"/>
        <end position="275"/>
    </location>
</feature>
<feature type="chain" id="PRO_5034297087" evidence="9">
    <location>
        <begin position="24"/>
        <end position="921"/>
    </location>
</feature>
<evidence type="ECO:0000313" key="12">
    <source>
        <dbReference type="RefSeq" id="XP_018019217.1"/>
    </source>
</evidence>
<feature type="transmembrane region" description="Helical" evidence="8">
    <location>
        <begin position="324"/>
        <end position="344"/>
    </location>
</feature>
<feature type="region of interest" description="Disordered" evidence="7">
    <location>
        <begin position="852"/>
        <end position="908"/>
    </location>
</feature>
<keyword evidence="3 8" id="KW-0812">Transmembrane</keyword>
<feature type="transmembrane region" description="Helical" evidence="8">
    <location>
        <begin position="220"/>
        <end position="243"/>
    </location>
</feature>
<evidence type="ECO:0000256" key="6">
    <source>
        <dbReference type="ARBA" id="ARBA00023136"/>
    </source>
</evidence>
<proteinExistence type="predicted"/>
<dbReference type="AlphaFoldDB" id="A0A8B7NZN8"/>
<evidence type="ECO:0000256" key="7">
    <source>
        <dbReference type="SAM" id="MobiDB-lite"/>
    </source>
</evidence>
<feature type="domain" description="Proline-rich transmembrane protein 3/4" evidence="10">
    <location>
        <begin position="212"/>
        <end position="478"/>
    </location>
</feature>
<dbReference type="PANTHER" id="PTHR35578:SF6">
    <property type="entry name" value="PROLINE-RICH TRANSMEMBRANE PROTEIN 4"/>
    <property type="match status" value="1"/>
</dbReference>
<keyword evidence="2" id="KW-0597">Phosphoprotein</keyword>
<name>A0A8B7NZN8_HYAAZ</name>
<evidence type="ECO:0000259" key="10">
    <source>
        <dbReference type="Pfam" id="PF25987"/>
    </source>
</evidence>
<feature type="compositionally biased region" description="Polar residues" evidence="7">
    <location>
        <begin position="587"/>
        <end position="599"/>
    </location>
</feature>
<dbReference type="RefSeq" id="XP_018019217.1">
    <property type="nucleotide sequence ID" value="XM_018163728.2"/>
</dbReference>
<feature type="region of interest" description="Disordered" evidence="7">
    <location>
        <begin position="579"/>
        <end position="599"/>
    </location>
</feature>
<feature type="signal peptide" evidence="9">
    <location>
        <begin position="1"/>
        <end position="23"/>
    </location>
</feature>
<evidence type="ECO:0000256" key="3">
    <source>
        <dbReference type="ARBA" id="ARBA00022692"/>
    </source>
</evidence>
<evidence type="ECO:0000313" key="11">
    <source>
        <dbReference type="Proteomes" id="UP000694843"/>
    </source>
</evidence>
<protein>
    <submittedName>
        <fullName evidence="12">Uncharacterized protein LOC108675699</fullName>
    </submittedName>
</protein>
<dbReference type="InterPro" id="IPR052836">
    <property type="entry name" value="PRRT_domain-containing"/>
</dbReference>
<evidence type="ECO:0000256" key="4">
    <source>
        <dbReference type="ARBA" id="ARBA00022729"/>
    </source>
</evidence>
<keyword evidence="6 8" id="KW-0472">Membrane</keyword>
<evidence type="ECO:0000256" key="8">
    <source>
        <dbReference type="SAM" id="Phobius"/>
    </source>
</evidence>
<evidence type="ECO:0000256" key="2">
    <source>
        <dbReference type="ARBA" id="ARBA00022553"/>
    </source>
</evidence>
<accession>A0A8B7NZN8</accession>
<feature type="transmembrane region" description="Helical" evidence="8">
    <location>
        <begin position="396"/>
        <end position="421"/>
    </location>
</feature>
<comment type="subcellular location">
    <subcellularLocation>
        <location evidence="1">Membrane</location>
        <topology evidence="1">Multi-pass membrane protein</topology>
    </subcellularLocation>
</comment>
<dbReference type="Pfam" id="PF25987">
    <property type="entry name" value="PRRT3"/>
    <property type="match status" value="1"/>
</dbReference>
<reference evidence="12" key="1">
    <citation type="submission" date="2025-08" db="UniProtKB">
        <authorList>
            <consortium name="RefSeq"/>
        </authorList>
    </citation>
    <scope>IDENTIFICATION</scope>
    <source>
        <tissue evidence="12">Whole organism</tissue>
    </source>
</reference>
<feature type="transmembrane region" description="Helical" evidence="8">
    <location>
        <begin position="287"/>
        <end position="312"/>
    </location>
</feature>
<feature type="compositionally biased region" description="Acidic residues" evidence="7">
    <location>
        <begin position="852"/>
        <end position="862"/>
    </location>
</feature>
<dbReference type="InterPro" id="IPR059081">
    <property type="entry name" value="PRRT3-4"/>
</dbReference>
<evidence type="ECO:0000256" key="9">
    <source>
        <dbReference type="SAM" id="SignalP"/>
    </source>
</evidence>
<evidence type="ECO:0000256" key="1">
    <source>
        <dbReference type="ARBA" id="ARBA00004141"/>
    </source>
</evidence>
<gene>
    <name evidence="12" type="primary">LOC108675699</name>
</gene>
<organism evidence="11 12">
    <name type="scientific">Hyalella azteca</name>
    <name type="common">Amphipod</name>
    <dbReference type="NCBI Taxonomy" id="294128"/>
    <lineage>
        <taxon>Eukaryota</taxon>
        <taxon>Metazoa</taxon>
        <taxon>Ecdysozoa</taxon>
        <taxon>Arthropoda</taxon>
        <taxon>Crustacea</taxon>
        <taxon>Multicrustacea</taxon>
        <taxon>Malacostraca</taxon>
        <taxon>Eumalacostraca</taxon>
        <taxon>Peracarida</taxon>
        <taxon>Amphipoda</taxon>
        <taxon>Senticaudata</taxon>
        <taxon>Talitrida</taxon>
        <taxon>Talitroidea</taxon>
        <taxon>Hyalellidae</taxon>
        <taxon>Hyalella</taxon>
    </lineage>
</organism>
<feature type="transmembrane region" description="Helical" evidence="8">
    <location>
        <begin position="364"/>
        <end position="384"/>
    </location>
</feature>
<dbReference type="Proteomes" id="UP000694843">
    <property type="component" value="Unplaced"/>
</dbReference>
<keyword evidence="5 8" id="KW-1133">Transmembrane helix</keyword>
<sequence length="921" mass="101857">MASSARVFSCLSILLLLASSTSQQYSIDAADRIYKFYDDSSIKMNSDRNLISMGRSYGSTLGEFQKVSRRNVREKDIAAIFRGVAYGITESSVISKLPETTTATTTTTSTTTSTVVPVYKTSTRLQMIEKLHENENSVEAFESSLPLPEEVDGTYGDPARNGILNYFMETDRRNEHEAHNGRREYYPSVISSISPISQNAPTKPDSYILSKTNIGQTMHVHIYMTGILMGLIVLISLVSLCRIHTCTHLIPRGHYVTLQLLILLAGSLRCIILLHDPYGLEGKLPRALISLLMNSVSPILSTAFALMLLILLRASRFSLLPAKFQSPLVLAVVTGIHIGTSVLIDISNGVLHYPDSARKLVTGIQCFTIGWNMVLIVGYVCLLYQSFIRVSKRRVVLPQYTCAVMCLAVLLQAILIVFSFHHIFSREFQMNQQGGLKTWSWWVLVSFERLIEIFLCASLLAAAATLTIKQSNSHTNEQKIFSVGTSYEPSSKCNKLNGESPTRGKKFIASNYALASTMQKKANTMNGNFVHNFKATNENTYESTGDFTIRWNLPKPDVCSRDQEGPVDGYSPNLAEQERRLPDHSSAHQAMQVNSSSLNSRTLPRPRYYCAPVPIIETDIPVVSRVATYTLRPQKTHNIYCEIEDPSYDVTPYYTKSIPSTSSEIYSSPHILASNYMQDQIPDPLYELPQVHNSAGINQNSATFKDFDSRQAHGGHASNSNASHHLINKISGNLMLPLHNSHSRVSNCNHSQRNSALDTSPDSAIVLDYSSHSELEEQNGCMSRHYVQKQPAEHQANLNNRIDYMKMSTHSLNDVFKHNSGLLSKLVGSSNANTGYQPLNVDDSQLSSTDILDDLYEPDDGESPLSAAVESHKSAETEVTSPRKAAQKSSKETAKALKVSGDPSSSCDAVAISCSSPVTSL</sequence>
<evidence type="ECO:0000256" key="5">
    <source>
        <dbReference type="ARBA" id="ARBA00022989"/>
    </source>
</evidence>
<keyword evidence="11" id="KW-1185">Reference proteome</keyword>
<dbReference type="OrthoDB" id="10066605at2759"/>